<protein>
    <submittedName>
        <fullName evidence="2">Putative ovule protein</fullName>
    </submittedName>
</protein>
<name>A0A0V0IFI5_SOLCH</name>
<proteinExistence type="predicted"/>
<feature type="transmembrane region" description="Helical" evidence="1">
    <location>
        <begin position="69"/>
        <end position="90"/>
    </location>
</feature>
<evidence type="ECO:0000256" key="1">
    <source>
        <dbReference type="SAM" id="Phobius"/>
    </source>
</evidence>
<dbReference type="EMBL" id="GEDG01007203">
    <property type="protein sequence ID" value="JAP31288.1"/>
    <property type="molecule type" value="Transcribed_RNA"/>
</dbReference>
<evidence type="ECO:0000313" key="2">
    <source>
        <dbReference type="EMBL" id="JAP31288.1"/>
    </source>
</evidence>
<sequence>MGRIQARFCVYRTVYRVYSVHFTFPAPVYRCSFYVYMYIHSYTPCILPFLGLLGSENSVASPCSYSENLYSFILFFSAPTFRLLILYASIY</sequence>
<accession>A0A0V0IFI5</accession>
<reference evidence="2" key="1">
    <citation type="submission" date="2015-12" db="EMBL/GenBank/DDBJ databases">
        <title>Gene expression during late stages of embryo sac development: a critical building block for successful pollen-pistil interactions.</title>
        <authorList>
            <person name="Liu Y."/>
            <person name="Joly V."/>
            <person name="Sabar M."/>
            <person name="Matton D.P."/>
        </authorList>
    </citation>
    <scope>NUCLEOTIDE SEQUENCE</scope>
</reference>
<keyword evidence="1" id="KW-1133">Transmembrane helix</keyword>
<keyword evidence="1" id="KW-0812">Transmembrane</keyword>
<dbReference type="AlphaFoldDB" id="A0A0V0IFI5"/>
<feature type="transmembrane region" description="Helical" evidence="1">
    <location>
        <begin position="33"/>
        <end position="54"/>
    </location>
</feature>
<organism evidence="2">
    <name type="scientific">Solanum chacoense</name>
    <name type="common">Chaco potato</name>
    <dbReference type="NCBI Taxonomy" id="4108"/>
    <lineage>
        <taxon>Eukaryota</taxon>
        <taxon>Viridiplantae</taxon>
        <taxon>Streptophyta</taxon>
        <taxon>Embryophyta</taxon>
        <taxon>Tracheophyta</taxon>
        <taxon>Spermatophyta</taxon>
        <taxon>Magnoliopsida</taxon>
        <taxon>eudicotyledons</taxon>
        <taxon>Gunneridae</taxon>
        <taxon>Pentapetalae</taxon>
        <taxon>asterids</taxon>
        <taxon>lamiids</taxon>
        <taxon>Solanales</taxon>
        <taxon>Solanaceae</taxon>
        <taxon>Solanoideae</taxon>
        <taxon>Solaneae</taxon>
        <taxon>Solanum</taxon>
    </lineage>
</organism>
<keyword evidence="1" id="KW-0472">Membrane</keyword>